<evidence type="ECO:0000313" key="1">
    <source>
        <dbReference type="EMBL" id="KWA83851.1"/>
    </source>
</evidence>
<comment type="caution">
    <text evidence="1">The sequence shown here is derived from an EMBL/GenBank/DDBJ whole genome shotgun (WGS) entry which is preliminary data.</text>
</comment>
<dbReference type="EMBL" id="LPHD01000049">
    <property type="protein sequence ID" value="KWA83851.1"/>
    <property type="molecule type" value="Genomic_DNA"/>
</dbReference>
<proteinExistence type="predicted"/>
<gene>
    <name evidence="1" type="ORF">WL29_21025</name>
</gene>
<sequence>MNQEFRQAIEVLKQTNECFANGTTSSVAHGNTREAALIAAIQAMARTFGVKLATIGRIDARGELHIVAQDGDKDPRLGCGRFGGPFATLLNTANPRQGVVPGPYLHSESGWCYLNHFEVEKLVLRYFEENKLRPQT</sequence>
<name>A0A125DMB3_9BURK</name>
<dbReference type="RefSeq" id="WP_060192088.1">
    <property type="nucleotide sequence ID" value="NZ_LPHD01000049.1"/>
</dbReference>
<organism evidence="1 2">
    <name type="scientific">Burkholderia ubonensis</name>
    <dbReference type="NCBI Taxonomy" id="101571"/>
    <lineage>
        <taxon>Bacteria</taxon>
        <taxon>Pseudomonadati</taxon>
        <taxon>Pseudomonadota</taxon>
        <taxon>Betaproteobacteria</taxon>
        <taxon>Burkholderiales</taxon>
        <taxon>Burkholderiaceae</taxon>
        <taxon>Burkholderia</taxon>
        <taxon>Burkholderia cepacia complex</taxon>
    </lineage>
</organism>
<evidence type="ECO:0000313" key="2">
    <source>
        <dbReference type="Proteomes" id="UP000060630"/>
    </source>
</evidence>
<reference evidence="1 2" key="1">
    <citation type="submission" date="2015-11" db="EMBL/GenBank/DDBJ databases">
        <title>Expanding the genomic diversity of Burkholderia species for the development of highly accurate diagnostics.</title>
        <authorList>
            <person name="Sahl J."/>
            <person name="Keim P."/>
            <person name="Wagner D."/>
        </authorList>
    </citation>
    <scope>NUCLEOTIDE SEQUENCE [LARGE SCALE GENOMIC DNA]</scope>
    <source>
        <strain evidence="1 2">MSMB2087WGS</strain>
    </source>
</reference>
<dbReference type="AlphaFoldDB" id="A0A125DMB3"/>
<dbReference type="Proteomes" id="UP000060630">
    <property type="component" value="Unassembled WGS sequence"/>
</dbReference>
<accession>A0A125DMB3</accession>
<protein>
    <submittedName>
        <fullName evidence="1">Uncharacterized protein</fullName>
    </submittedName>
</protein>